<reference evidence="2" key="2">
    <citation type="journal article" date="2024" name="Plant">
        <title>Genomic evolution and insights into agronomic trait innovations of Sesamum species.</title>
        <authorList>
            <person name="Miao H."/>
            <person name="Wang L."/>
            <person name="Qu L."/>
            <person name="Liu H."/>
            <person name="Sun Y."/>
            <person name="Le M."/>
            <person name="Wang Q."/>
            <person name="Wei S."/>
            <person name="Zheng Y."/>
            <person name="Lin W."/>
            <person name="Duan Y."/>
            <person name="Cao H."/>
            <person name="Xiong S."/>
            <person name="Wang X."/>
            <person name="Wei L."/>
            <person name="Li C."/>
            <person name="Ma Q."/>
            <person name="Ju M."/>
            <person name="Zhao R."/>
            <person name="Li G."/>
            <person name="Mu C."/>
            <person name="Tian Q."/>
            <person name="Mei H."/>
            <person name="Zhang T."/>
            <person name="Gao T."/>
            <person name="Zhang H."/>
        </authorList>
    </citation>
    <scope>NUCLEOTIDE SEQUENCE</scope>
    <source>
        <strain evidence="2">KEN8</strain>
    </source>
</reference>
<dbReference type="PANTHER" id="PTHR48429">
    <property type="entry name" value="AGENET DOMAIN-CONTAINING PROTEIN"/>
    <property type="match status" value="1"/>
</dbReference>
<proteinExistence type="predicted"/>
<dbReference type="InterPro" id="IPR055274">
    <property type="entry name" value="SWO1"/>
</dbReference>
<accession>A0AAW2M1J8</accession>
<evidence type="ECO:0000256" key="1">
    <source>
        <dbReference type="SAM" id="MobiDB-lite"/>
    </source>
</evidence>
<comment type="caution">
    <text evidence="2">The sequence shown here is derived from an EMBL/GenBank/DDBJ whole genome shotgun (WGS) entry which is preliminary data.</text>
</comment>
<dbReference type="AlphaFoldDB" id="A0AAW2M1J8"/>
<evidence type="ECO:0000313" key="2">
    <source>
        <dbReference type="EMBL" id="KAL0324488.1"/>
    </source>
</evidence>
<feature type="compositionally biased region" description="Basic and acidic residues" evidence="1">
    <location>
        <begin position="141"/>
        <end position="156"/>
    </location>
</feature>
<dbReference type="PANTHER" id="PTHR48429:SF1">
    <property type="entry name" value="AGENET DOMAIN-CONTAINING PROTEIN"/>
    <property type="match status" value="1"/>
</dbReference>
<dbReference type="EMBL" id="JACGWM010000015">
    <property type="protein sequence ID" value="KAL0324488.1"/>
    <property type="molecule type" value="Genomic_DNA"/>
</dbReference>
<sequence>MDYNDNDYEGQNLHLAGEESSKISSVLRPFALPKFDFDDSLHGHLRFDSLVENEVFLGIPSQEDNQWIEDFSRGGNGIEFSSSAAESCALPRHINVWSEATSSESVEMLLKAVGQEEMVPGENMIEESDPADQLGSSTRQMENDSRLDDKIDDVDHGNPSLSPAEVEGDSSRSNQDAGVEGVQTEYTLQVQETTFAYGVCAGAKR</sequence>
<gene>
    <name evidence="2" type="ORF">Scaly_2415900</name>
</gene>
<name>A0AAW2M1J8_9LAMI</name>
<organism evidence="2">
    <name type="scientific">Sesamum calycinum</name>
    <dbReference type="NCBI Taxonomy" id="2727403"/>
    <lineage>
        <taxon>Eukaryota</taxon>
        <taxon>Viridiplantae</taxon>
        <taxon>Streptophyta</taxon>
        <taxon>Embryophyta</taxon>
        <taxon>Tracheophyta</taxon>
        <taxon>Spermatophyta</taxon>
        <taxon>Magnoliopsida</taxon>
        <taxon>eudicotyledons</taxon>
        <taxon>Gunneridae</taxon>
        <taxon>Pentapetalae</taxon>
        <taxon>asterids</taxon>
        <taxon>lamiids</taxon>
        <taxon>Lamiales</taxon>
        <taxon>Pedaliaceae</taxon>
        <taxon>Sesamum</taxon>
    </lineage>
</organism>
<feature type="region of interest" description="Disordered" evidence="1">
    <location>
        <begin position="126"/>
        <end position="187"/>
    </location>
</feature>
<protein>
    <submittedName>
        <fullName evidence="2">Uncharacterized protein</fullName>
    </submittedName>
</protein>
<reference evidence="2" key="1">
    <citation type="submission" date="2020-06" db="EMBL/GenBank/DDBJ databases">
        <authorList>
            <person name="Li T."/>
            <person name="Hu X."/>
            <person name="Zhang T."/>
            <person name="Song X."/>
            <person name="Zhang H."/>
            <person name="Dai N."/>
            <person name="Sheng W."/>
            <person name="Hou X."/>
            <person name="Wei L."/>
        </authorList>
    </citation>
    <scope>NUCLEOTIDE SEQUENCE</scope>
    <source>
        <strain evidence="2">KEN8</strain>
        <tissue evidence="2">Leaf</tissue>
    </source>
</reference>